<dbReference type="SUPFAM" id="SSF55826">
    <property type="entry name" value="YbaK/ProRS associated domain"/>
    <property type="match status" value="1"/>
</dbReference>
<proteinExistence type="inferred from homology"/>
<evidence type="ECO:0000313" key="6">
    <source>
        <dbReference type="Proteomes" id="UP000702954"/>
    </source>
</evidence>
<gene>
    <name evidence="4" type="ORF">EDD74_10645</name>
    <name evidence="3" type="ORF">FAEUMB_08000</name>
</gene>
<keyword evidence="6" id="KW-1185">Reference proteome</keyword>
<dbReference type="InterPro" id="IPR007214">
    <property type="entry name" value="YbaK/aa-tRNA-synth-assoc-dom"/>
</dbReference>
<dbReference type="EMBL" id="SLZV01000006">
    <property type="protein sequence ID" value="TCS68842.1"/>
    <property type="molecule type" value="Genomic_DNA"/>
</dbReference>
<evidence type="ECO:0000313" key="5">
    <source>
        <dbReference type="Proteomes" id="UP000294613"/>
    </source>
</evidence>
<dbReference type="InterPro" id="IPR040285">
    <property type="entry name" value="ProX/PRXD1"/>
</dbReference>
<reference evidence="3 6" key="1">
    <citation type="journal article" date="2018" name="Int. J. Syst. Evol. Microbiol.">
        <title>Draft Genome Sequence of Faecalimonas umbilicata JCM 30896T, an Acetate-Producing Bacterium Isolated from Human Feces.</title>
        <authorList>
            <person name="Sakamoto M."/>
            <person name="Ikeyama N."/>
            <person name="Yuki M."/>
            <person name="Ohkuma M."/>
        </authorList>
    </citation>
    <scope>NUCLEOTIDE SEQUENCE [LARGE SCALE GENOMIC DNA]</scope>
    <source>
        <strain evidence="3 6">EGH7</strain>
    </source>
</reference>
<dbReference type="Pfam" id="PF04073">
    <property type="entry name" value="tRNA_edit"/>
    <property type="match status" value="1"/>
</dbReference>
<dbReference type="GO" id="GO:0002161">
    <property type="term" value="F:aminoacyl-tRNA deacylase activity"/>
    <property type="evidence" value="ECO:0007669"/>
    <property type="project" value="InterPro"/>
</dbReference>
<dbReference type="Proteomes" id="UP000702954">
    <property type="component" value="Unassembled WGS sequence"/>
</dbReference>
<comment type="caution">
    <text evidence="4">The sequence shown here is derived from an EMBL/GenBank/DDBJ whole genome shotgun (WGS) entry which is preliminary data.</text>
</comment>
<dbReference type="CDD" id="cd04335">
    <property type="entry name" value="PrdX_deacylase"/>
    <property type="match status" value="1"/>
</dbReference>
<sequence length="182" mass="20725">MNISNISDQLYTTAPDKTGRLPKEMAVYSLLDELSIPYERVDHAVTETMEACENIDMLLDVSMCKNLFLRNRQKTAFYLLMMPGKKKFKTKDVSKQLGTSRLSFAEAEYMEQYLNITPGSVSVLGLMNDSNHAVHLVIDKELLDNEYIGCHPCINTSSLKIRTEDILNIFLKHTGHTWTTVD</sequence>
<evidence type="ECO:0000259" key="2">
    <source>
        <dbReference type="Pfam" id="PF04073"/>
    </source>
</evidence>
<evidence type="ECO:0000313" key="3">
    <source>
        <dbReference type="EMBL" id="GBU04259.1"/>
    </source>
</evidence>
<comment type="similarity">
    <text evidence="1">Belongs to the PRORSD1 family.</text>
</comment>
<dbReference type="AlphaFoldDB" id="A0A4V2UQ80"/>
<accession>A0A4V2UQ80</accession>
<protein>
    <submittedName>
        <fullName evidence="4">Ala-tRNA(Pro) deacylase</fullName>
    </submittedName>
</protein>
<dbReference type="PANTHER" id="PTHR31423">
    <property type="entry name" value="YBAK DOMAIN-CONTAINING PROTEIN"/>
    <property type="match status" value="1"/>
</dbReference>
<organism evidence="4 5">
    <name type="scientific">Faecalimonas umbilicata</name>
    <dbReference type="NCBI Taxonomy" id="1912855"/>
    <lineage>
        <taxon>Bacteria</taxon>
        <taxon>Bacillati</taxon>
        <taxon>Bacillota</taxon>
        <taxon>Clostridia</taxon>
        <taxon>Lachnospirales</taxon>
        <taxon>Lachnospiraceae</taxon>
        <taxon>Faecalimonas</taxon>
    </lineage>
</organism>
<evidence type="ECO:0000313" key="4">
    <source>
        <dbReference type="EMBL" id="TCS68842.1"/>
    </source>
</evidence>
<dbReference type="Gene3D" id="3.90.960.10">
    <property type="entry name" value="YbaK/aminoacyl-tRNA synthetase-associated domain"/>
    <property type="match status" value="1"/>
</dbReference>
<name>A0A4V2UQ80_9FIRM</name>
<dbReference type="PANTHER" id="PTHR31423:SF3">
    <property type="entry name" value="PROLYL-TRNA SYNTHETASE ASSOCIATED DOMAIN-CONTAINING PROTEIN 1-RELATED"/>
    <property type="match status" value="1"/>
</dbReference>
<dbReference type="RefSeq" id="WP_116441223.1">
    <property type="nucleotide sequence ID" value="NZ_BHEO01000002.1"/>
</dbReference>
<feature type="domain" description="YbaK/aminoacyl-tRNA synthetase-associated" evidence="2">
    <location>
        <begin position="58"/>
        <end position="167"/>
    </location>
</feature>
<reference evidence="4 5" key="2">
    <citation type="submission" date="2019-03" db="EMBL/GenBank/DDBJ databases">
        <title>Genomic Encyclopedia of Type Strains, Phase IV (KMG-IV): sequencing the most valuable type-strain genomes for metagenomic binning, comparative biology and taxonomic classification.</title>
        <authorList>
            <person name="Goeker M."/>
        </authorList>
    </citation>
    <scope>NUCLEOTIDE SEQUENCE [LARGE SCALE GENOMIC DNA]</scope>
    <source>
        <strain evidence="4 5">DSM 103426</strain>
    </source>
</reference>
<dbReference type="Proteomes" id="UP000294613">
    <property type="component" value="Unassembled WGS sequence"/>
</dbReference>
<dbReference type="EMBL" id="BHEO01000002">
    <property type="protein sequence ID" value="GBU04259.1"/>
    <property type="molecule type" value="Genomic_DNA"/>
</dbReference>
<dbReference type="InterPro" id="IPR036754">
    <property type="entry name" value="YbaK/aa-tRNA-synt-asso_dom_sf"/>
</dbReference>
<evidence type="ECO:0000256" key="1">
    <source>
        <dbReference type="ARBA" id="ARBA00010201"/>
    </source>
</evidence>